<dbReference type="InterPro" id="IPR018914">
    <property type="entry name" value="DUF2480"/>
</dbReference>
<gene>
    <name evidence="1" type="ORF">ABE541_04265</name>
</gene>
<sequence>MAEEQFINKVTASGIIAFDLLDFMPADEIAEFDIKNLLFMGMIVKEKEFKIAISEIDFSVFVAKTVAVYCSADAIIPPWVYMIIADKLQPHAAHFDFIDVDSMKLELWKSNIENASISSFKNQKVVLRARPDLHPALYMLATQRLKPIVRTLMYGEIGLPKVIFK</sequence>
<name>A0ABV0BNT5_9SPHI</name>
<dbReference type="Pfam" id="PF10652">
    <property type="entry name" value="DUF2480"/>
    <property type="match status" value="1"/>
</dbReference>
<protein>
    <submittedName>
        <fullName evidence="1">DUF2480 family protein</fullName>
    </submittedName>
</protein>
<accession>A0ABV0BNT5</accession>
<dbReference type="Proteomes" id="UP001409291">
    <property type="component" value="Unassembled WGS sequence"/>
</dbReference>
<proteinExistence type="predicted"/>
<reference evidence="1 2" key="1">
    <citation type="submission" date="2024-04" db="EMBL/GenBank/DDBJ databases">
        <title>WGS of bacteria from Torrens River.</title>
        <authorList>
            <person name="Wyrsch E.R."/>
            <person name="Drigo B."/>
        </authorList>
    </citation>
    <scope>NUCLEOTIDE SEQUENCE [LARGE SCALE GENOMIC DNA]</scope>
    <source>
        <strain evidence="1 2">TWI391</strain>
    </source>
</reference>
<dbReference type="EMBL" id="JBDJNQ010000001">
    <property type="protein sequence ID" value="MEN5376470.1"/>
    <property type="molecule type" value="Genomic_DNA"/>
</dbReference>
<dbReference type="RefSeq" id="WP_132770321.1">
    <property type="nucleotide sequence ID" value="NZ_JAOQNK010000001.1"/>
</dbReference>
<organism evidence="1 2">
    <name type="scientific">Sphingobacterium kitahiroshimense</name>
    <dbReference type="NCBI Taxonomy" id="470446"/>
    <lineage>
        <taxon>Bacteria</taxon>
        <taxon>Pseudomonadati</taxon>
        <taxon>Bacteroidota</taxon>
        <taxon>Sphingobacteriia</taxon>
        <taxon>Sphingobacteriales</taxon>
        <taxon>Sphingobacteriaceae</taxon>
        <taxon>Sphingobacterium</taxon>
    </lineage>
</organism>
<evidence type="ECO:0000313" key="2">
    <source>
        <dbReference type="Proteomes" id="UP001409291"/>
    </source>
</evidence>
<comment type="caution">
    <text evidence="1">The sequence shown here is derived from an EMBL/GenBank/DDBJ whole genome shotgun (WGS) entry which is preliminary data.</text>
</comment>
<evidence type="ECO:0000313" key="1">
    <source>
        <dbReference type="EMBL" id="MEN5376470.1"/>
    </source>
</evidence>
<keyword evidence="2" id="KW-1185">Reference proteome</keyword>